<feature type="domain" description="GAG-pre-integrase" evidence="1">
    <location>
        <begin position="96"/>
        <end position="167"/>
    </location>
</feature>
<dbReference type="GO" id="GO:0004812">
    <property type="term" value="F:aminoacyl-tRNA ligase activity"/>
    <property type="evidence" value="ECO:0007669"/>
    <property type="project" value="UniProtKB-KW"/>
</dbReference>
<reference evidence="2" key="1">
    <citation type="journal article" date="2019" name="Sci. Rep.">
        <title>Draft genome of Tanacetum cinerariifolium, the natural source of mosquito coil.</title>
        <authorList>
            <person name="Yamashiro T."/>
            <person name="Shiraishi A."/>
            <person name="Satake H."/>
            <person name="Nakayama K."/>
        </authorList>
    </citation>
    <scope>NUCLEOTIDE SEQUENCE</scope>
</reference>
<dbReference type="AlphaFoldDB" id="A0A6L2L9I1"/>
<dbReference type="Pfam" id="PF13976">
    <property type="entry name" value="gag_pre-integrs"/>
    <property type="match status" value="1"/>
</dbReference>
<accession>A0A6L2L9I1</accession>
<evidence type="ECO:0000313" key="2">
    <source>
        <dbReference type="EMBL" id="GEU58483.1"/>
    </source>
</evidence>
<proteinExistence type="predicted"/>
<keyword evidence="2" id="KW-0030">Aminoacyl-tRNA synthetase</keyword>
<comment type="caution">
    <text evidence="2">The sequence shown here is derived from an EMBL/GenBank/DDBJ whole genome shotgun (WGS) entry which is preliminary data.</text>
</comment>
<protein>
    <submittedName>
        <fullName evidence="2">Aminoacyl-tRNA synthetase, class 1a, anticodon-binding</fullName>
    </submittedName>
</protein>
<dbReference type="EMBL" id="BKCJ010004011">
    <property type="protein sequence ID" value="GEU58483.1"/>
    <property type="molecule type" value="Genomic_DNA"/>
</dbReference>
<keyword evidence="2" id="KW-0436">Ligase</keyword>
<gene>
    <name evidence="2" type="ORF">Tci_030461</name>
</gene>
<evidence type="ECO:0000259" key="1">
    <source>
        <dbReference type="Pfam" id="PF13976"/>
    </source>
</evidence>
<feature type="non-terminal residue" evidence="2">
    <location>
        <position position="538"/>
    </location>
</feature>
<dbReference type="InterPro" id="IPR025724">
    <property type="entry name" value="GAG-pre-integrase_dom"/>
</dbReference>
<sequence length="538" mass="60594">MILARGGKKLANIHRELQREVEKEKTRIKTTFEGQLRNILWDFVVKGVYYVEGRGHNLFLVGQFCDSDLEMALKKHTCFVRNLEGVGLLSESQKTNLYTLSIRDMMASSPICLLSKASKVKSWLWHRRLSHLNFGAMNHLVKHDLVRGLPKLKFEKDHLCLACAMGKRYGNVDTEEYCIGYIDGSPIKSSPDRQRVIQCLEAAIMQSVSEVFVHDGMELFCKGPCFRFDLCKVVLRHNIDGVDNLSTFVKITAKLYGTTYKGDGMESHSKYVKHYLAKESDLEYENGLLEYLETGIMPISDEKGKVYLDDDAFDICDGNVFINFSEYFSNKPNGALEVGFIATSKETKVFGRVMAYYGKNFSYDCCASKRYLSNAMLFEIKQTSHIKPGKINLMRSALGVPAKYSLIIDAKLHNFTSGDMILSGVCEFFVPVDGSSSVGFINDLKVLNRFQKPGFPQLATDLNVLNNEFTMDEIQKGACDCAGPKAQGPDAVKKFWDLLKNAFFVCTYIKPFESTGRLAKGCNPSLISLVPEKKDPVE</sequence>
<organism evidence="2">
    <name type="scientific">Tanacetum cinerariifolium</name>
    <name type="common">Dalmatian daisy</name>
    <name type="synonym">Chrysanthemum cinerariifolium</name>
    <dbReference type="NCBI Taxonomy" id="118510"/>
    <lineage>
        <taxon>Eukaryota</taxon>
        <taxon>Viridiplantae</taxon>
        <taxon>Streptophyta</taxon>
        <taxon>Embryophyta</taxon>
        <taxon>Tracheophyta</taxon>
        <taxon>Spermatophyta</taxon>
        <taxon>Magnoliopsida</taxon>
        <taxon>eudicotyledons</taxon>
        <taxon>Gunneridae</taxon>
        <taxon>Pentapetalae</taxon>
        <taxon>asterids</taxon>
        <taxon>campanulids</taxon>
        <taxon>Asterales</taxon>
        <taxon>Asteraceae</taxon>
        <taxon>Asteroideae</taxon>
        <taxon>Anthemideae</taxon>
        <taxon>Anthemidinae</taxon>
        <taxon>Tanacetum</taxon>
    </lineage>
</organism>
<name>A0A6L2L9I1_TANCI</name>